<gene>
    <name evidence="2" type="ORF">EKPJFOCH_3247</name>
</gene>
<dbReference type="EMBL" id="BPRA01000015">
    <property type="protein sequence ID" value="GJE56739.1"/>
    <property type="molecule type" value="Genomic_DNA"/>
</dbReference>
<accession>A0ABQ4TPF7</accession>
<reference evidence="2" key="2">
    <citation type="submission" date="2021-08" db="EMBL/GenBank/DDBJ databases">
        <authorList>
            <person name="Tani A."/>
            <person name="Ola A."/>
            <person name="Ogura Y."/>
            <person name="Katsura K."/>
            <person name="Hayashi T."/>
        </authorList>
    </citation>
    <scope>NUCLEOTIDE SEQUENCE</scope>
    <source>
        <strain evidence="2">DSM 23674</strain>
    </source>
</reference>
<dbReference type="Proteomes" id="UP001055101">
    <property type="component" value="Unassembled WGS sequence"/>
</dbReference>
<dbReference type="RefSeq" id="WP_238232385.1">
    <property type="nucleotide sequence ID" value="NZ_BPRA01000015.1"/>
</dbReference>
<protein>
    <recommendedName>
        <fullName evidence="4">Sel1 repeat family protein</fullName>
    </recommendedName>
</protein>
<feature type="region of interest" description="Disordered" evidence="1">
    <location>
        <begin position="264"/>
        <end position="310"/>
    </location>
</feature>
<feature type="compositionally biased region" description="Basic and acidic residues" evidence="1">
    <location>
        <begin position="264"/>
        <end position="284"/>
    </location>
</feature>
<comment type="caution">
    <text evidence="2">The sequence shown here is derived from an EMBL/GenBank/DDBJ whole genome shotgun (WGS) entry which is preliminary data.</text>
</comment>
<keyword evidence="3" id="KW-1185">Reference proteome</keyword>
<name>A0ABQ4TPF7_9HYPH</name>
<evidence type="ECO:0000313" key="3">
    <source>
        <dbReference type="Proteomes" id="UP001055101"/>
    </source>
</evidence>
<dbReference type="InterPro" id="IPR011990">
    <property type="entry name" value="TPR-like_helical_dom_sf"/>
</dbReference>
<dbReference type="Gene3D" id="1.25.40.10">
    <property type="entry name" value="Tetratricopeptide repeat domain"/>
    <property type="match status" value="1"/>
</dbReference>
<evidence type="ECO:0000313" key="2">
    <source>
        <dbReference type="EMBL" id="GJE56739.1"/>
    </source>
</evidence>
<sequence length="488" mass="54693">MWRLNLHVHSVALTRFSAERCFKFDRLERDVSEAPPMPFLFGLAVRKFCYAATMLLPVGTTMLVITPALGYDDSDCVRQVVVPVAVYEEFSSWAEMDAARKRALDRTNQSAIGQVVGVEVKSSRENRAEIVNSDAEQRFKQLEQTSLAGFVRVKILEENRKTTDSGGSLSMKSEVTVCVPKSQAVKKEEQERIDRLQRPPKLVDPTTIAWFDPVTGEPRVWYWREAQVYEFFDNSGFHPRTGDKLLIVDRKIVNEWRQTVDRTKREAADRVQREAAQREAEAQRQAKTARAGELCDQTAAGPYDPDRPKTVPGVPWDVLRGAGGEAAEACESAVRLYPEERRYRFQLARAYQALDPKKALPLLQVLMRQNYRAAYDNYGWALLDTRVGRNDLAGAVASFRQGANLGDPGAMVSLATMISKGRVEGVGPDEAIRLFKRAASMGHRDAAEAIDRMMEGQHQAEQKRLQNEQAARAFMGIVGGALGGIGRR</sequence>
<proteinExistence type="predicted"/>
<organism evidence="2 3">
    <name type="scientific">Methylobacterium thuringiense</name>
    <dbReference type="NCBI Taxonomy" id="1003091"/>
    <lineage>
        <taxon>Bacteria</taxon>
        <taxon>Pseudomonadati</taxon>
        <taxon>Pseudomonadota</taxon>
        <taxon>Alphaproteobacteria</taxon>
        <taxon>Hyphomicrobiales</taxon>
        <taxon>Methylobacteriaceae</taxon>
        <taxon>Methylobacterium</taxon>
    </lineage>
</organism>
<evidence type="ECO:0000256" key="1">
    <source>
        <dbReference type="SAM" id="MobiDB-lite"/>
    </source>
</evidence>
<evidence type="ECO:0008006" key="4">
    <source>
        <dbReference type="Google" id="ProtNLM"/>
    </source>
</evidence>
<reference evidence="2" key="1">
    <citation type="journal article" date="2021" name="Front. Microbiol.">
        <title>Comprehensive Comparative Genomics and Phenotyping of Methylobacterium Species.</title>
        <authorList>
            <person name="Alessa O."/>
            <person name="Ogura Y."/>
            <person name="Fujitani Y."/>
            <person name="Takami H."/>
            <person name="Hayashi T."/>
            <person name="Sahin N."/>
            <person name="Tani A."/>
        </authorList>
    </citation>
    <scope>NUCLEOTIDE SEQUENCE</scope>
    <source>
        <strain evidence="2">DSM 23674</strain>
    </source>
</reference>
<dbReference type="SUPFAM" id="SSF81901">
    <property type="entry name" value="HCP-like"/>
    <property type="match status" value="1"/>
</dbReference>